<reference evidence="7" key="2">
    <citation type="submission" date="2022-10" db="EMBL/GenBank/DDBJ databases">
        <authorList>
            <person name="Aronson H.S."/>
        </authorList>
    </citation>
    <scope>NUCLEOTIDE SEQUENCE</scope>
    <source>
        <strain evidence="7">RS19-109</strain>
    </source>
</reference>
<dbReference type="InterPro" id="IPR044398">
    <property type="entry name" value="Globin-sensor_dom"/>
</dbReference>
<dbReference type="SUPFAM" id="SSF46458">
    <property type="entry name" value="Globin-like"/>
    <property type="match status" value="1"/>
</dbReference>
<evidence type="ECO:0000313" key="7">
    <source>
        <dbReference type="EMBL" id="MDG4475319.1"/>
    </source>
</evidence>
<dbReference type="GO" id="GO:0019825">
    <property type="term" value="F:oxygen binding"/>
    <property type="evidence" value="ECO:0007669"/>
    <property type="project" value="InterPro"/>
</dbReference>
<evidence type="ECO:0000313" key="8">
    <source>
        <dbReference type="Proteomes" id="UP001154240"/>
    </source>
</evidence>
<dbReference type="InterPro" id="IPR000160">
    <property type="entry name" value="GGDEF_dom"/>
</dbReference>
<dbReference type="Proteomes" id="UP001154240">
    <property type="component" value="Unassembled WGS sequence"/>
</dbReference>
<feature type="domain" description="GGDEF" evidence="6">
    <location>
        <begin position="233"/>
        <end position="364"/>
    </location>
</feature>
<dbReference type="PANTHER" id="PTHR45138:SF9">
    <property type="entry name" value="DIGUANYLATE CYCLASE DGCM-RELATED"/>
    <property type="match status" value="1"/>
</dbReference>
<accession>A0A9X4MCY2</accession>
<protein>
    <recommendedName>
        <fullName evidence="2">Diguanylate cyclase DosC</fullName>
        <ecNumber evidence="1">2.7.7.65</ecNumber>
    </recommendedName>
    <alternativeName>
        <fullName evidence="3">Direct oxygen-sensing cyclase</fullName>
    </alternativeName>
</protein>
<dbReference type="Gene3D" id="1.10.490.10">
    <property type="entry name" value="Globins"/>
    <property type="match status" value="1"/>
</dbReference>
<dbReference type="AlphaFoldDB" id="A0A9X4MCY2"/>
<sequence length="372" mass="41965">MKATDLNLGEQLKMSEREIRRRLELLSIGPKEKKEMVGMKPLIAPHVETLVDRFYTLQVEEPEIARLIGDSETLSRLKKHLSRYILTLFDGEYGMEYVLSRLRIGMVHKRIGVPPKLYVPSLWNLFSLLRHQILLETDQKCGVCSDRLNALEKIMLFDLALVFDTYIFSLMDALARGRQELEEYAESLEETVARRTQELASLASKDGLTGLLNQRSFYEELRRETARILRIQGKIALLYLDLDGFKKVNDTLGHQQGDDILIAVSDVIRTVVRSEDIAARYGGDEFCILLPHSGVAEAREVAQRLAQAFARQPRLTETGVAFSIGIAAENWDNLRDGDLLVQQADAAMYLSKKIPGHAVTVAGQEAEPLPGD</sequence>
<dbReference type="InterPro" id="IPR043128">
    <property type="entry name" value="Rev_trsase/Diguanyl_cyclase"/>
</dbReference>
<dbReference type="GO" id="GO:0020037">
    <property type="term" value="F:heme binding"/>
    <property type="evidence" value="ECO:0007669"/>
    <property type="project" value="InterPro"/>
</dbReference>
<evidence type="ECO:0000256" key="1">
    <source>
        <dbReference type="ARBA" id="ARBA00012528"/>
    </source>
</evidence>
<comment type="caution">
    <text evidence="7">The sequence shown here is derived from an EMBL/GenBank/DDBJ whole genome shotgun (WGS) entry which is preliminary data.</text>
</comment>
<dbReference type="Gene3D" id="3.30.70.270">
    <property type="match status" value="1"/>
</dbReference>
<dbReference type="InterPro" id="IPR029787">
    <property type="entry name" value="Nucleotide_cyclase"/>
</dbReference>
<dbReference type="CDD" id="cd01949">
    <property type="entry name" value="GGDEF"/>
    <property type="match status" value="1"/>
</dbReference>
<feature type="coiled-coil region" evidence="5">
    <location>
        <begin position="171"/>
        <end position="205"/>
    </location>
</feature>
<dbReference type="RefSeq" id="WP_307632293.1">
    <property type="nucleotide sequence ID" value="NZ_JAPHEH010000001.1"/>
</dbReference>
<organism evidence="7 8">
    <name type="scientific">Thiovibrio frasassiensis</name>
    <dbReference type="NCBI Taxonomy" id="2984131"/>
    <lineage>
        <taxon>Bacteria</taxon>
        <taxon>Pseudomonadati</taxon>
        <taxon>Thermodesulfobacteriota</taxon>
        <taxon>Desulfobulbia</taxon>
        <taxon>Desulfobulbales</taxon>
        <taxon>Thiovibrionaceae</taxon>
        <taxon>Thiovibrio</taxon>
    </lineage>
</organism>
<dbReference type="SMART" id="SM00267">
    <property type="entry name" value="GGDEF"/>
    <property type="match status" value="1"/>
</dbReference>
<name>A0A9X4MCY2_9BACT</name>
<dbReference type="InterPro" id="IPR050469">
    <property type="entry name" value="Diguanylate_Cyclase"/>
</dbReference>
<evidence type="ECO:0000256" key="2">
    <source>
        <dbReference type="ARBA" id="ARBA00015125"/>
    </source>
</evidence>
<proteinExistence type="predicted"/>
<evidence type="ECO:0000256" key="4">
    <source>
        <dbReference type="ARBA" id="ARBA00034247"/>
    </source>
</evidence>
<dbReference type="EC" id="2.7.7.65" evidence="1"/>
<comment type="catalytic activity">
    <reaction evidence="4">
        <text>2 GTP = 3',3'-c-di-GMP + 2 diphosphate</text>
        <dbReference type="Rhea" id="RHEA:24898"/>
        <dbReference type="ChEBI" id="CHEBI:33019"/>
        <dbReference type="ChEBI" id="CHEBI:37565"/>
        <dbReference type="ChEBI" id="CHEBI:58805"/>
        <dbReference type="EC" id="2.7.7.65"/>
    </reaction>
</comment>
<dbReference type="Pfam" id="PF00990">
    <property type="entry name" value="GGDEF"/>
    <property type="match status" value="1"/>
</dbReference>
<dbReference type="EMBL" id="JAPHEH010000001">
    <property type="protein sequence ID" value="MDG4475319.1"/>
    <property type="molecule type" value="Genomic_DNA"/>
</dbReference>
<evidence type="ECO:0000256" key="5">
    <source>
        <dbReference type="SAM" id="Coils"/>
    </source>
</evidence>
<dbReference type="GO" id="GO:0052621">
    <property type="term" value="F:diguanylate cyclase activity"/>
    <property type="evidence" value="ECO:0007669"/>
    <property type="project" value="UniProtKB-EC"/>
</dbReference>
<keyword evidence="8" id="KW-1185">Reference proteome</keyword>
<dbReference type="Pfam" id="PF11563">
    <property type="entry name" value="Protoglobin"/>
    <property type="match status" value="1"/>
</dbReference>
<dbReference type="InterPro" id="IPR012292">
    <property type="entry name" value="Globin/Proto"/>
</dbReference>
<dbReference type="PANTHER" id="PTHR45138">
    <property type="entry name" value="REGULATORY COMPONENTS OF SENSORY TRANSDUCTION SYSTEM"/>
    <property type="match status" value="1"/>
</dbReference>
<dbReference type="SUPFAM" id="SSF55073">
    <property type="entry name" value="Nucleotide cyclase"/>
    <property type="match status" value="1"/>
</dbReference>
<evidence type="ECO:0000256" key="3">
    <source>
        <dbReference type="ARBA" id="ARBA00029839"/>
    </source>
</evidence>
<dbReference type="PROSITE" id="PS50887">
    <property type="entry name" value="GGDEF"/>
    <property type="match status" value="1"/>
</dbReference>
<dbReference type="InterPro" id="IPR009050">
    <property type="entry name" value="Globin-like_sf"/>
</dbReference>
<gene>
    <name evidence="7" type="ORF">OLX77_03985</name>
</gene>
<reference evidence="7" key="1">
    <citation type="journal article" date="2022" name="bioRxiv">
        <title>Thiovibrio frasassiensisgen. nov., sp. nov., an autotrophic, elemental sulfur disproportionating bacterium isolated from sulfidic karst sediment, and proposal of Thiovibrionaceae fam. nov.</title>
        <authorList>
            <person name="Aronson H."/>
            <person name="Thomas C."/>
            <person name="Bhattacharyya M."/>
            <person name="Eckstein S."/>
            <person name="Jensen S."/>
            <person name="Barco R."/>
            <person name="Macalady J."/>
            <person name="Amend J."/>
        </authorList>
    </citation>
    <scope>NUCLEOTIDE SEQUENCE</scope>
    <source>
        <strain evidence="7">RS19-109</strain>
    </source>
</reference>
<dbReference type="NCBIfam" id="TIGR00254">
    <property type="entry name" value="GGDEF"/>
    <property type="match status" value="1"/>
</dbReference>
<evidence type="ECO:0000259" key="6">
    <source>
        <dbReference type="PROSITE" id="PS50887"/>
    </source>
</evidence>
<dbReference type="FunFam" id="3.30.70.270:FF:000001">
    <property type="entry name" value="Diguanylate cyclase domain protein"/>
    <property type="match status" value="1"/>
</dbReference>
<keyword evidence="5" id="KW-0175">Coiled coil</keyword>